<reference evidence="6" key="2">
    <citation type="submission" date="2017-03" db="EMBL/GenBank/DDBJ databases">
        <title>Bacillus sp. V-88(T) DSM27956, whole genome shotgun sequencing project.</title>
        <authorList>
            <person name="Dastager S.G."/>
            <person name="Neurgaonkar P.S."/>
            <person name="Dharne M.S."/>
        </authorList>
    </citation>
    <scope>NUCLEOTIDE SEQUENCE [LARGE SCALE GENOMIC DNA]</scope>
    <source>
        <strain evidence="6">DSM 25145</strain>
    </source>
</reference>
<evidence type="ECO:0000259" key="2">
    <source>
        <dbReference type="PROSITE" id="PS51740"/>
    </source>
</evidence>
<evidence type="ECO:0000313" key="3">
    <source>
        <dbReference type="EMBL" id="OXS72954.1"/>
    </source>
</evidence>
<reference evidence="3" key="3">
    <citation type="submission" date="2017-03" db="EMBL/GenBank/DDBJ databases">
        <authorList>
            <person name="Dastager S.G."/>
            <person name="Neurgaonkar P.S."/>
            <person name="Dharne M.S."/>
        </authorList>
    </citation>
    <scope>NUCLEOTIDE SEQUENCE</scope>
    <source>
        <strain evidence="3">DSM 25145</strain>
    </source>
</reference>
<dbReference type="SUPFAM" id="SSF89447">
    <property type="entry name" value="AbrB/MazE/MraZ-like"/>
    <property type="match status" value="1"/>
</dbReference>
<dbReference type="PANTHER" id="PTHR36432:SF4">
    <property type="entry name" value="TRANSITION STATE REGULATOR ABH-RELATED"/>
    <property type="match status" value="1"/>
</dbReference>
<dbReference type="InterPro" id="IPR037914">
    <property type="entry name" value="SpoVT-AbrB_sf"/>
</dbReference>
<dbReference type="OrthoDB" id="9782993at2"/>
<dbReference type="Pfam" id="PF04014">
    <property type="entry name" value="MazE_antitoxin"/>
    <property type="match status" value="1"/>
</dbReference>
<dbReference type="AlphaFoldDB" id="A0A1N7D135"/>
<gene>
    <name evidence="3" type="ORF">B1B05_18935</name>
    <name evidence="4" type="ORF">SAMN05443094_1194</name>
</gene>
<evidence type="ECO:0000313" key="6">
    <source>
        <dbReference type="Proteomes" id="UP000215545"/>
    </source>
</evidence>
<evidence type="ECO:0000313" key="5">
    <source>
        <dbReference type="Proteomes" id="UP000186385"/>
    </source>
</evidence>
<reference evidence="4 5" key="1">
    <citation type="submission" date="2017-01" db="EMBL/GenBank/DDBJ databases">
        <authorList>
            <person name="Mah S.A."/>
            <person name="Swanson W.J."/>
            <person name="Moy G.W."/>
            <person name="Vacquier V.D."/>
        </authorList>
    </citation>
    <scope>NUCLEOTIDE SEQUENCE [LARGE SCALE GENOMIC DNA]</scope>
    <source>
        <strain evidence="4 5">NIO-1016</strain>
    </source>
</reference>
<dbReference type="EMBL" id="FTLX01000019">
    <property type="protein sequence ID" value="SIR69424.1"/>
    <property type="molecule type" value="Genomic_DNA"/>
</dbReference>
<proteinExistence type="predicted"/>
<dbReference type="GO" id="GO:0003677">
    <property type="term" value="F:DNA binding"/>
    <property type="evidence" value="ECO:0007669"/>
    <property type="project" value="UniProtKB-UniRule"/>
</dbReference>
<dbReference type="PANTHER" id="PTHR36432">
    <property type="match status" value="1"/>
</dbReference>
<dbReference type="STRING" id="1017273.SAMN05443094_1194"/>
<dbReference type="PROSITE" id="PS51740">
    <property type="entry name" value="SPOVT_ABRB"/>
    <property type="match status" value="1"/>
</dbReference>
<dbReference type="NCBIfam" id="TIGR01439">
    <property type="entry name" value="lp_hng_hel_AbrB"/>
    <property type="match status" value="1"/>
</dbReference>
<keyword evidence="1" id="KW-0238">DNA-binding</keyword>
<sequence>MKATGVVRKLDSLGRIVVPKEVRRTFQLNIKDPVEIFTHNDTIILKKYEQDMACMVTGEVRSENVSLYDGKIVVSPAGAKLLIKQLEKVVDK</sequence>
<dbReference type="InterPro" id="IPR007159">
    <property type="entry name" value="SpoVT-AbrB_dom"/>
</dbReference>
<keyword evidence="6" id="KW-1185">Reference proteome</keyword>
<dbReference type="Proteomes" id="UP000215545">
    <property type="component" value="Unassembled WGS sequence"/>
</dbReference>
<name>A0A1N7D135_9BACI</name>
<dbReference type="Pfam" id="PF18277">
    <property type="entry name" value="AbrB_C"/>
    <property type="match status" value="1"/>
</dbReference>
<evidence type="ECO:0000256" key="1">
    <source>
        <dbReference type="PROSITE-ProRule" id="PRU01076"/>
    </source>
</evidence>
<dbReference type="Gene3D" id="2.10.260.10">
    <property type="match status" value="1"/>
</dbReference>
<dbReference type="SMART" id="SM00966">
    <property type="entry name" value="SpoVT_AbrB"/>
    <property type="match status" value="1"/>
</dbReference>
<organism evidence="4 5">
    <name type="scientific">Domibacillus enclensis</name>
    <dbReference type="NCBI Taxonomy" id="1017273"/>
    <lineage>
        <taxon>Bacteria</taxon>
        <taxon>Bacillati</taxon>
        <taxon>Bacillota</taxon>
        <taxon>Bacilli</taxon>
        <taxon>Bacillales</taxon>
        <taxon>Bacillaceae</taxon>
        <taxon>Domibacillus</taxon>
    </lineage>
</organism>
<accession>A0A1N7D135</accession>
<dbReference type="RefSeq" id="WP_045850694.1">
    <property type="nucleotide sequence ID" value="NZ_FTLX01000019.1"/>
</dbReference>
<dbReference type="Proteomes" id="UP000186385">
    <property type="component" value="Unassembled WGS sequence"/>
</dbReference>
<dbReference type="InterPro" id="IPR052731">
    <property type="entry name" value="B_subtilis_Trans_State_Reg"/>
</dbReference>
<feature type="domain" description="SpoVT-AbrB" evidence="2">
    <location>
        <begin position="5"/>
        <end position="50"/>
    </location>
</feature>
<dbReference type="EMBL" id="MWSK01000019">
    <property type="protein sequence ID" value="OXS72954.1"/>
    <property type="molecule type" value="Genomic_DNA"/>
</dbReference>
<dbReference type="InterPro" id="IPR040678">
    <property type="entry name" value="AbrB_C"/>
</dbReference>
<evidence type="ECO:0000313" key="4">
    <source>
        <dbReference type="EMBL" id="SIR69424.1"/>
    </source>
</evidence>
<protein>
    <submittedName>
        <fullName evidence="4">Transcriptional pleiotropic regulator of transition state genes</fullName>
    </submittedName>
    <submittedName>
        <fullName evidence="3">Transition state regulator Abh</fullName>
    </submittedName>
</protein>